<proteinExistence type="predicted"/>
<dbReference type="InterPro" id="IPR032675">
    <property type="entry name" value="LRR_dom_sf"/>
</dbReference>
<protein>
    <submittedName>
        <fullName evidence="2">RNI-like protein</fullName>
    </submittedName>
</protein>
<feature type="compositionally biased region" description="Low complexity" evidence="1">
    <location>
        <begin position="1"/>
        <end position="13"/>
    </location>
</feature>
<evidence type="ECO:0000313" key="2">
    <source>
        <dbReference type="EMBL" id="TFK57375.1"/>
    </source>
</evidence>
<accession>A0A5C3NKH4</accession>
<dbReference type="Gene3D" id="3.80.10.10">
    <property type="entry name" value="Ribonuclease Inhibitor"/>
    <property type="match status" value="2"/>
</dbReference>
<evidence type="ECO:0000313" key="3">
    <source>
        <dbReference type="Proteomes" id="UP000305948"/>
    </source>
</evidence>
<dbReference type="GO" id="GO:0005737">
    <property type="term" value="C:cytoplasm"/>
    <property type="evidence" value="ECO:0007669"/>
    <property type="project" value="TreeGrafter"/>
</dbReference>
<dbReference type="Proteomes" id="UP000305948">
    <property type="component" value="Unassembled WGS sequence"/>
</dbReference>
<organism evidence="2 3">
    <name type="scientific">Heliocybe sulcata</name>
    <dbReference type="NCBI Taxonomy" id="5364"/>
    <lineage>
        <taxon>Eukaryota</taxon>
        <taxon>Fungi</taxon>
        <taxon>Dikarya</taxon>
        <taxon>Basidiomycota</taxon>
        <taxon>Agaricomycotina</taxon>
        <taxon>Agaricomycetes</taxon>
        <taxon>Gloeophyllales</taxon>
        <taxon>Gloeophyllaceae</taxon>
        <taxon>Heliocybe</taxon>
    </lineage>
</organism>
<reference evidence="2 3" key="1">
    <citation type="journal article" date="2019" name="Nat. Ecol. Evol.">
        <title>Megaphylogeny resolves global patterns of mushroom evolution.</title>
        <authorList>
            <person name="Varga T."/>
            <person name="Krizsan K."/>
            <person name="Foldi C."/>
            <person name="Dima B."/>
            <person name="Sanchez-Garcia M."/>
            <person name="Sanchez-Ramirez S."/>
            <person name="Szollosi G.J."/>
            <person name="Szarkandi J.G."/>
            <person name="Papp V."/>
            <person name="Albert L."/>
            <person name="Andreopoulos W."/>
            <person name="Angelini C."/>
            <person name="Antonin V."/>
            <person name="Barry K.W."/>
            <person name="Bougher N.L."/>
            <person name="Buchanan P."/>
            <person name="Buyck B."/>
            <person name="Bense V."/>
            <person name="Catcheside P."/>
            <person name="Chovatia M."/>
            <person name="Cooper J."/>
            <person name="Damon W."/>
            <person name="Desjardin D."/>
            <person name="Finy P."/>
            <person name="Geml J."/>
            <person name="Haridas S."/>
            <person name="Hughes K."/>
            <person name="Justo A."/>
            <person name="Karasinski D."/>
            <person name="Kautmanova I."/>
            <person name="Kiss B."/>
            <person name="Kocsube S."/>
            <person name="Kotiranta H."/>
            <person name="LaButti K.M."/>
            <person name="Lechner B.E."/>
            <person name="Liimatainen K."/>
            <person name="Lipzen A."/>
            <person name="Lukacs Z."/>
            <person name="Mihaltcheva S."/>
            <person name="Morgado L.N."/>
            <person name="Niskanen T."/>
            <person name="Noordeloos M.E."/>
            <person name="Ohm R.A."/>
            <person name="Ortiz-Santana B."/>
            <person name="Ovrebo C."/>
            <person name="Racz N."/>
            <person name="Riley R."/>
            <person name="Savchenko A."/>
            <person name="Shiryaev A."/>
            <person name="Soop K."/>
            <person name="Spirin V."/>
            <person name="Szebenyi C."/>
            <person name="Tomsovsky M."/>
            <person name="Tulloss R.E."/>
            <person name="Uehling J."/>
            <person name="Grigoriev I.V."/>
            <person name="Vagvolgyi C."/>
            <person name="Papp T."/>
            <person name="Martin F.M."/>
            <person name="Miettinen O."/>
            <person name="Hibbett D.S."/>
            <person name="Nagy L.G."/>
        </authorList>
    </citation>
    <scope>NUCLEOTIDE SEQUENCE [LARGE SCALE GENOMIC DNA]</scope>
    <source>
        <strain evidence="2 3">OMC1185</strain>
    </source>
</reference>
<gene>
    <name evidence="2" type="ORF">OE88DRAFT_1730746</name>
</gene>
<sequence length="519" mass="56019">MSKRSGSAAGSSRPAKRRRTGGVPAFGAPTEDDTFPTQTDVPFSSALSTRTLTPDHVPTLTTLCARVFVANIRKLAKDEETWAATREWLKAVPDPIIPKIFSMLRASCPTVLSHGFILADFMRGPSVTLTDDLPGVQRMTILGVARCGASLQELHLLGLSKYADTSFASVLDSLPGLRVLNLRGCSKIAAKTVEAAQKSCPLLTSVNLSYTAVTPLALGPLVVSRPDLEVLKLAGIPNWANATFAKFLSTMAEQPDFQLVKLRTLKLRQARLSDHSLDPILAACPTLKRLDLSFTLVKRPSQLTGDDAPPLEKLSLTSTRLSNADVVTIVSRLPQLKVLALGALGGGQGSSVALANSSAMTLTDDALRALTAVLEKFQHLEDVNLVGNTKLGLGSRADRALAGFIRRYLERLNLSNISSLRSSDLSNLVPLDVGEEPSPLETLTLNYTNVDDDAAAFISSCTGLTTLEVQGTKFTRDGVFPIIDACPKLQKLDLTSCRGISVTDRRRFFEVWEEERHSE</sequence>
<name>A0A5C3NKH4_9AGAM</name>
<dbReference type="STRING" id="5364.A0A5C3NKH4"/>
<evidence type="ECO:0000256" key="1">
    <source>
        <dbReference type="SAM" id="MobiDB-lite"/>
    </source>
</evidence>
<dbReference type="SUPFAM" id="SSF52047">
    <property type="entry name" value="RNI-like"/>
    <property type="match status" value="1"/>
</dbReference>
<dbReference type="PANTHER" id="PTHR13382">
    <property type="entry name" value="MITOCHONDRIAL ATP SYNTHASE COUPLING FACTOR B"/>
    <property type="match status" value="1"/>
</dbReference>
<dbReference type="EMBL" id="ML213503">
    <property type="protein sequence ID" value="TFK57375.1"/>
    <property type="molecule type" value="Genomic_DNA"/>
</dbReference>
<dbReference type="AlphaFoldDB" id="A0A5C3NKH4"/>
<feature type="region of interest" description="Disordered" evidence="1">
    <location>
        <begin position="1"/>
        <end position="38"/>
    </location>
</feature>
<dbReference type="InterPro" id="IPR050648">
    <property type="entry name" value="F-box_LRR-repeat"/>
</dbReference>
<keyword evidence="3" id="KW-1185">Reference proteome</keyword>
<dbReference type="OrthoDB" id="550575at2759"/>